<feature type="domain" description="DUF4220" evidence="3">
    <location>
        <begin position="85"/>
        <end position="489"/>
    </location>
</feature>
<keyword evidence="2" id="KW-1133">Transmembrane helix</keyword>
<accession>A0ABC9C9M5</accession>
<keyword evidence="5" id="KW-1185">Reference proteome</keyword>
<gene>
    <name evidence="4" type="ORF">URODEC1_LOCUS73470</name>
</gene>
<evidence type="ECO:0000259" key="3">
    <source>
        <dbReference type="Pfam" id="PF13968"/>
    </source>
</evidence>
<keyword evidence="2" id="KW-0812">Transmembrane</keyword>
<dbReference type="InterPro" id="IPR025315">
    <property type="entry name" value="DUF4220"/>
</dbReference>
<sequence>MFFFINTLQTQGSRKQERKKIYMEKPGELVKWSLLFENSDGAVLMRIEFLVVAIAVIFLLMSFLDMFRRQSRHSSIKYLLLVLDAISDSSFIYTIGLMQSAPFRKELFSVWALILVNLRFNACFISAYGIPDQDNSRLNESGKVMALLGVAFLIGTQNSEFKHPIWALWAMQQARSIYLIYAYRRATRSFLHGRSSPLLTAYMGTLNTICQDANPTTMVGYKYLVSGDQKQRVQLNPPRYEFELQVHKLTEKLLITVEKTWELPRNKRSDIGGDGSTDVKTQWMKDLCLSFALYRLLRCRFDDLPLPANSITHTRRLVYEIIGKNSGDLTAQQVDQRAERTFRIAKLELAFLNDYFYTRYPILFWRGFPLLCAWHPLLTVALIAWLGRDIHKLYKPKEGETAHVVHGANVDLIITWVFMGIIVLKETWKMVTYLLSDWTKVMLLCEYTSQSARCIPQCLWEFLVRILCTPRCTIVHRWHNKIGQYELLQSFGYNPWNIPHYLSLGLFPKDIKGAKVGNPTELPADVKAAVLRSLYSHDLGQNSLESELPAYHRQFEWTFQLPTWCHSILVWHIATSLCEIELSQHYNTSLTLSEVLCAVKTALSCFSSQPFVIKESRIEGALRANYVAANSISRYCAYLLVKEPDLLPDRYLTAEDIFQSTINEASDVLNGCDTLQSIYRTLIREGEPQQDIQDGNINIDGKDPNMVLEKAARLAWSLIHQISDEKVRWKVLAEVWADILVHTAPSWNAAAHKKCLATGGEFVTHIWVILSHCNVQRSKRWRYQESPQDAQEGAEGQGMEEENQASPRQESSVSDGRLVAQEAATMDDATDVPSSGTPKEQYHSAAETCNPIPGQRLTTNNQQFSQNEAAEIQEVGSDWKG</sequence>
<reference evidence="4" key="1">
    <citation type="submission" date="2024-10" db="EMBL/GenBank/DDBJ databases">
        <authorList>
            <person name="Ryan C."/>
        </authorList>
    </citation>
    <scope>NUCLEOTIDE SEQUENCE [LARGE SCALE GENOMIC DNA]</scope>
</reference>
<dbReference type="PANTHER" id="PTHR31325">
    <property type="entry name" value="OS01G0798800 PROTEIN-RELATED"/>
    <property type="match status" value="1"/>
</dbReference>
<keyword evidence="2" id="KW-0472">Membrane</keyword>
<feature type="transmembrane region" description="Helical" evidence="2">
    <location>
        <begin position="76"/>
        <end position="96"/>
    </location>
</feature>
<feature type="region of interest" description="Disordered" evidence="1">
    <location>
        <begin position="784"/>
        <end position="864"/>
    </location>
</feature>
<proteinExistence type="predicted"/>
<dbReference type="Pfam" id="PF04578">
    <property type="entry name" value="DUF594"/>
    <property type="match status" value="1"/>
</dbReference>
<evidence type="ECO:0000313" key="5">
    <source>
        <dbReference type="Proteomes" id="UP001497457"/>
    </source>
</evidence>
<evidence type="ECO:0000256" key="2">
    <source>
        <dbReference type="SAM" id="Phobius"/>
    </source>
</evidence>
<dbReference type="AlphaFoldDB" id="A0ABC9C9M5"/>
<organism evidence="4 5">
    <name type="scientific">Urochloa decumbens</name>
    <dbReference type="NCBI Taxonomy" id="240449"/>
    <lineage>
        <taxon>Eukaryota</taxon>
        <taxon>Viridiplantae</taxon>
        <taxon>Streptophyta</taxon>
        <taxon>Embryophyta</taxon>
        <taxon>Tracheophyta</taxon>
        <taxon>Spermatophyta</taxon>
        <taxon>Magnoliopsida</taxon>
        <taxon>Liliopsida</taxon>
        <taxon>Poales</taxon>
        <taxon>Poaceae</taxon>
        <taxon>PACMAD clade</taxon>
        <taxon>Panicoideae</taxon>
        <taxon>Panicodae</taxon>
        <taxon>Paniceae</taxon>
        <taxon>Melinidinae</taxon>
        <taxon>Urochloa</taxon>
    </lineage>
</organism>
<dbReference type="Pfam" id="PF13968">
    <property type="entry name" value="DUF4220"/>
    <property type="match status" value="1"/>
</dbReference>
<feature type="transmembrane region" description="Helical" evidence="2">
    <location>
        <begin position="43"/>
        <end position="64"/>
    </location>
</feature>
<evidence type="ECO:0000256" key="1">
    <source>
        <dbReference type="SAM" id="MobiDB-lite"/>
    </source>
</evidence>
<name>A0ABC9C9M5_9POAL</name>
<feature type="transmembrane region" description="Helical" evidence="2">
    <location>
        <begin position="363"/>
        <end position="386"/>
    </location>
</feature>
<feature type="transmembrane region" description="Helical" evidence="2">
    <location>
        <begin position="108"/>
        <end position="130"/>
    </location>
</feature>
<protein>
    <recommendedName>
        <fullName evidence="3">DUF4220 domain-containing protein</fullName>
    </recommendedName>
</protein>
<evidence type="ECO:0000313" key="4">
    <source>
        <dbReference type="EMBL" id="CAL5016865.1"/>
    </source>
</evidence>
<dbReference type="Proteomes" id="UP001497457">
    <property type="component" value="Chromosome 29rd"/>
</dbReference>
<dbReference type="EMBL" id="OZ075139">
    <property type="protein sequence ID" value="CAL5016865.1"/>
    <property type="molecule type" value="Genomic_DNA"/>
</dbReference>
<dbReference type="InterPro" id="IPR007658">
    <property type="entry name" value="DUF594"/>
</dbReference>